<comment type="caution">
    <text evidence="3">The sequence shown here is derived from an EMBL/GenBank/DDBJ whole genome shotgun (WGS) entry which is preliminary data.</text>
</comment>
<dbReference type="RefSeq" id="WP_121486074.1">
    <property type="nucleotide sequence ID" value="NZ_QQXL01000009.1"/>
</dbReference>
<evidence type="ECO:0000313" key="4">
    <source>
        <dbReference type="Proteomes" id="UP000273119"/>
    </source>
</evidence>
<reference evidence="3 4" key="1">
    <citation type="submission" date="2018-07" db="EMBL/GenBank/DDBJ databases">
        <title>Arthrobacter sp. nov., isolated from raw cow's milk with high bacterial count.</title>
        <authorList>
            <person name="Hahne J."/>
            <person name="Isele D."/>
            <person name="Lipski A."/>
        </authorList>
    </citation>
    <scope>NUCLEOTIDE SEQUENCE [LARGE SCALE GENOMIC DNA]</scope>
    <source>
        <strain evidence="3 4">JZ R-183</strain>
    </source>
</reference>
<evidence type="ECO:0000256" key="1">
    <source>
        <dbReference type="SAM" id="MobiDB-lite"/>
    </source>
</evidence>
<keyword evidence="2" id="KW-0812">Transmembrane</keyword>
<name>A0A496PFZ3_9MICC</name>
<keyword evidence="4" id="KW-1185">Reference proteome</keyword>
<protein>
    <recommendedName>
        <fullName evidence="5">CU044_5270 family protein</fullName>
    </recommendedName>
</protein>
<accession>A0A496PFZ3</accession>
<feature type="region of interest" description="Disordered" evidence="1">
    <location>
        <begin position="359"/>
        <end position="379"/>
    </location>
</feature>
<dbReference type="EMBL" id="QQXL01000009">
    <property type="protein sequence ID" value="RKW69503.1"/>
    <property type="molecule type" value="Genomic_DNA"/>
</dbReference>
<keyword evidence="2" id="KW-0472">Membrane</keyword>
<evidence type="ECO:0000256" key="2">
    <source>
        <dbReference type="SAM" id="Phobius"/>
    </source>
</evidence>
<keyword evidence="2" id="KW-1133">Transmembrane helix</keyword>
<evidence type="ECO:0008006" key="5">
    <source>
        <dbReference type="Google" id="ProtNLM"/>
    </source>
</evidence>
<evidence type="ECO:0000313" key="3">
    <source>
        <dbReference type="EMBL" id="RKW69503.1"/>
    </source>
</evidence>
<dbReference type="AlphaFoldDB" id="A0A496PFZ3"/>
<proteinExistence type="predicted"/>
<sequence length="379" mass="40216">MESLDLLRETRPTPDAPSAQATIDARAALMSAISAEESSVAAAAGSTTRSAARGPVLAPRRRRRWLGWGLAAGATALAAGALVVTQTLLPVGTPGAPVSAAAAAVLSQAADNAVKFSDPVLKPGQYLKIANVAEYSSTYMNEGTEDLSFIRSVRDEMYIPADRTGAWIWLRHPETPVKPQGALSPEKFAQIKADPEYTTPGSVLSGLNGQFYGPGVPNADRAKWPSDPQSLYNYAKAQGGQSSEHERVFTWIADNLRQGQHPSQDRSLLFRTAALTPGIELADTKVKLNGREGVALRSTQLHREVIVDPESGQYIGERMYRGPGFTAGDLDNWAAVTTTVVDAAPVAPEPTDWATTACAAGTTGEGAPCPEPKSWPLKN</sequence>
<feature type="transmembrane region" description="Helical" evidence="2">
    <location>
        <begin position="65"/>
        <end position="84"/>
    </location>
</feature>
<organism evidence="3 4">
    <name type="scientific">Galactobacter caseinivorans</name>
    <dbReference type="NCBI Taxonomy" id="2676123"/>
    <lineage>
        <taxon>Bacteria</taxon>
        <taxon>Bacillati</taxon>
        <taxon>Actinomycetota</taxon>
        <taxon>Actinomycetes</taxon>
        <taxon>Micrococcales</taxon>
        <taxon>Micrococcaceae</taxon>
        <taxon>Galactobacter</taxon>
    </lineage>
</organism>
<gene>
    <name evidence="3" type="ORF">DWQ67_13245</name>
</gene>
<dbReference type="Proteomes" id="UP000273119">
    <property type="component" value="Unassembled WGS sequence"/>
</dbReference>